<dbReference type="EMBL" id="AACB03000001">
    <property type="protein sequence ID" value="KAE8305009.1"/>
    <property type="molecule type" value="Genomic_DNA"/>
</dbReference>
<dbReference type="AlphaFoldDB" id="A8B698"/>
<evidence type="ECO:0000313" key="2">
    <source>
        <dbReference type="Proteomes" id="UP000001548"/>
    </source>
</evidence>
<dbReference type="KEGG" id="gla:GL50803_0028477"/>
<accession>A8B698</accession>
<comment type="caution">
    <text evidence="1">The sequence shown here is derived from an EMBL/GenBank/DDBJ whole genome shotgun (WGS) entry which is preliminary data.</text>
</comment>
<proteinExistence type="predicted"/>
<dbReference type="RefSeq" id="XP_001709416.1">
    <property type="nucleotide sequence ID" value="XM_001709364.1"/>
</dbReference>
<reference evidence="1 2" key="1">
    <citation type="journal article" date="2007" name="Science">
        <title>Genomic minimalism in the early diverging intestinal parasite Giardia lamblia.</title>
        <authorList>
            <person name="Morrison H.G."/>
            <person name="McArthur A.G."/>
            <person name="Gillin F.D."/>
            <person name="Aley S.B."/>
            <person name="Adam R.D."/>
            <person name="Olsen G.J."/>
            <person name="Best A.A."/>
            <person name="Cande W.Z."/>
            <person name="Chen F."/>
            <person name="Cipriano M.J."/>
            <person name="Davids B.J."/>
            <person name="Dawson S.C."/>
            <person name="Elmendorf H.G."/>
            <person name="Hehl A.B."/>
            <person name="Holder M.E."/>
            <person name="Huse S.M."/>
            <person name="Kim U.U."/>
            <person name="Lasek-Nesselquist E."/>
            <person name="Manning G."/>
            <person name="Nigam A."/>
            <person name="Nixon J.E."/>
            <person name="Palm D."/>
            <person name="Passamaneck N.E."/>
            <person name="Prabhu A."/>
            <person name="Reich C.I."/>
            <person name="Reiner D.S."/>
            <person name="Samuelson J."/>
            <person name="Svard S.G."/>
            <person name="Sogin M.L."/>
        </authorList>
    </citation>
    <scope>NUCLEOTIDE SEQUENCE [LARGE SCALE GENOMIC DNA]</scope>
    <source>
        <strain evidence="1 2">WB C6</strain>
    </source>
</reference>
<evidence type="ECO:0000313" key="1">
    <source>
        <dbReference type="EMBL" id="KAE8305009.1"/>
    </source>
</evidence>
<keyword evidence="2" id="KW-1185">Reference proteome</keyword>
<dbReference type="OMA" id="CKCKPGN"/>
<dbReference type="HOGENOM" id="CLU_2908808_0_0_1"/>
<name>A8B698_GIAIC</name>
<dbReference type="VEuPathDB" id="GiardiaDB:GL50803_28477"/>
<gene>
    <name evidence="1" type="ORF">GL50803_0028477</name>
</gene>
<sequence>MSTPGACCGGCGCGNKAPVAANPSGGCCDNGGCKCGPSCKCKPGNPSADCKCGPNCPCAKAD</sequence>
<dbReference type="Proteomes" id="UP000001548">
    <property type="component" value="Unassembled WGS sequence"/>
</dbReference>
<dbReference type="GeneID" id="5702339"/>
<protein>
    <submittedName>
        <fullName evidence="1">Uncharacterized protein</fullName>
    </submittedName>
</protein>
<organism evidence="1 2">
    <name type="scientific">Giardia intestinalis (strain ATCC 50803 / WB clone C6)</name>
    <name type="common">Giardia lamblia</name>
    <dbReference type="NCBI Taxonomy" id="184922"/>
    <lineage>
        <taxon>Eukaryota</taxon>
        <taxon>Metamonada</taxon>
        <taxon>Diplomonadida</taxon>
        <taxon>Hexamitidae</taxon>
        <taxon>Giardiinae</taxon>
        <taxon>Giardia</taxon>
    </lineage>
</organism>